<name>T1B7G0_9ZZZZ</name>
<reference evidence="4" key="2">
    <citation type="journal article" date="2014" name="ISME J.">
        <title>Microbial stratification in low pH oxic and suboxic macroscopic growths along an acid mine drainage.</title>
        <authorList>
            <person name="Mendez-Garcia C."/>
            <person name="Mesa V."/>
            <person name="Sprenger R.R."/>
            <person name="Richter M."/>
            <person name="Diez M.S."/>
            <person name="Solano J."/>
            <person name="Bargiela R."/>
            <person name="Golyshina O.V."/>
            <person name="Manteca A."/>
            <person name="Ramos J.L."/>
            <person name="Gallego J.R."/>
            <person name="Llorente I."/>
            <person name="Martins Dos Santos V.A."/>
            <person name="Jensen O.N."/>
            <person name="Pelaez A.I."/>
            <person name="Sanchez J."/>
            <person name="Ferrer M."/>
        </authorList>
    </citation>
    <scope>NUCLEOTIDE SEQUENCE</scope>
</reference>
<reference evidence="4" key="1">
    <citation type="submission" date="2013-08" db="EMBL/GenBank/DDBJ databases">
        <authorList>
            <person name="Mendez C."/>
            <person name="Richter M."/>
            <person name="Ferrer M."/>
            <person name="Sanchez J."/>
        </authorList>
    </citation>
    <scope>NUCLEOTIDE SEQUENCE</scope>
</reference>
<dbReference type="GO" id="GO:0008170">
    <property type="term" value="F:N-methyltransferase activity"/>
    <property type="evidence" value="ECO:0007669"/>
    <property type="project" value="InterPro"/>
</dbReference>
<comment type="caution">
    <text evidence="4">The sequence shown here is derived from an EMBL/GenBank/DDBJ whole genome shotgun (WGS) entry which is preliminary data.</text>
</comment>
<dbReference type="Pfam" id="PF01555">
    <property type="entry name" value="N6_N4_Mtase"/>
    <property type="match status" value="1"/>
</dbReference>
<accession>T1B7G0</accession>
<dbReference type="GO" id="GO:0003677">
    <property type="term" value="F:DNA binding"/>
    <property type="evidence" value="ECO:0007669"/>
    <property type="project" value="InterPro"/>
</dbReference>
<gene>
    <name evidence="4" type="ORF">B1A_13874</name>
</gene>
<dbReference type="GO" id="GO:0032259">
    <property type="term" value="P:methylation"/>
    <property type="evidence" value="ECO:0007669"/>
    <property type="project" value="UniProtKB-KW"/>
</dbReference>
<protein>
    <submittedName>
        <fullName evidence="4">Site-specific DNA-methyltransferase (Adenine-specific)</fullName>
    </submittedName>
</protein>
<evidence type="ECO:0000313" key="4">
    <source>
        <dbReference type="EMBL" id="EQD48934.1"/>
    </source>
</evidence>
<evidence type="ECO:0000259" key="3">
    <source>
        <dbReference type="Pfam" id="PF01555"/>
    </source>
</evidence>
<dbReference type="InterPro" id="IPR002941">
    <property type="entry name" value="DNA_methylase_N4/N6"/>
</dbReference>
<evidence type="ECO:0000256" key="1">
    <source>
        <dbReference type="ARBA" id="ARBA00022603"/>
    </source>
</evidence>
<feature type="domain" description="DNA methylase N-4/N-6" evidence="3">
    <location>
        <begin position="7"/>
        <end position="96"/>
    </location>
</feature>
<keyword evidence="1 4" id="KW-0489">Methyltransferase</keyword>
<dbReference type="SUPFAM" id="SSF53335">
    <property type="entry name" value="S-adenosyl-L-methionine-dependent methyltransferases"/>
    <property type="match status" value="1"/>
</dbReference>
<evidence type="ECO:0000256" key="2">
    <source>
        <dbReference type="ARBA" id="ARBA00022679"/>
    </source>
</evidence>
<dbReference type="InterPro" id="IPR029063">
    <property type="entry name" value="SAM-dependent_MTases_sf"/>
</dbReference>
<organism evidence="4">
    <name type="scientific">mine drainage metagenome</name>
    <dbReference type="NCBI Taxonomy" id="410659"/>
    <lineage>
        <taxon>unclassified sequences</taxon>
        <taxon>metagenomes</taxon>
        <taxon>ecological metagenomes</taxon>
    </lineage>
</organism>
<dbReference type="EMBL" id="AUZX01010176">
    <property type="protein sequence ID" value="EQD48934.1"/>
    <property type="molecule type" value="Genomic_DNA"/>
</dbReference>
<proteinExistence type="predicted"/>
<feature type="non-terminal residue" evidence="4">
    <location>
        <position position="134"/>
    </location>
</feature>
<dbReference type="Gene3D" id="3.40.50.150">
    <property type="entry name" value="Vaccinia Virus protein VP39"/>
    <property type="match status" value="1"/>
</dbReference>
<sequence length="134" mass="14834">STNSESEGRYHSNWLNMIYPRLKLARNLLTDDGVIFISIDDNEVDNLVKLGKEVFGEANYLNTFVWVSNLKGRQISASGAAGTKEYIVAFARKSDAAGEFRASGGGLKALMPTIYKGFNYTVQSDERGPYVIKN</sequence>
<feature type="non-terminal residue" evidence="4">
    <location>
        <position position="1"/>
    </location>
</feature>
<keyword evidence="2 4" id="KW-0808">Transferase</keyword>
<dbReference type="AlphaFoldDB" id="T1B7G0"/>